<sequence length="166" mass="19059">MDELGRPLVAQISGARLHDSRFLIPFVESIPAVKGLAGRARKRPGKLHANRAYASRAHRAWLRSRGIAARIARYGVKSRERLGRWRWVVKRTLGWLHRSRRLRIRHQRRADVHQAYVSLAGSLICCRYVERFCQALLIPMARHAHVPSRSQASRPFRVGRTGFGLS</sequence>
<gene>
    <name evidence="1" type="ORF">QPK29_000125</name>
</gene>
<reference evidence="1" key="1">
    <citation type="submission" date="2024-11" db="EMBL/GenBank/DDBJ databases">
        <title>Description of Massilia orientalis sp. nov., isolated from rhizosphere soil of Ageratina adenophora.</title>
        <authorList>
            <person name="Wang Y."/>
        </authorList>
    </citation>
    <scope>NUCLEOTIDE SEQUENCE</scope>
    <source>
        <strain evidence="1">YIM B02787</strain>
    </source>
</reference>
<evidence type="ECO:0000313" key="2">
    <source>
        <dbReference type="Proteomes" id="UP001168096"/>
    </source>
</evidence>
<dbReference type="EMBL" id="JASNRB020000001">
    <property type="protein sequence ID" value="MFJ1466099.1"/>
    <property type="molecule type" value="Genomic_DNA"/>
</dbReference>
<proteinExistence type="predicted"/>
<organism evidence="1 2">
    <name type="scientific">Massilia orientalis</name>
    <dbReference type="NCBI Taxonomy" id="3050128"/>
    <lineage>
        <taxon>Bacteria</taxon>
        <taxon>Pseudomonadati</taxon>
        <taxon>Pseudomonadota</taxon>
        <taxon>Betaproteobacteria</taxon>
        <taxon>Burkholderiales</taxon>
        <taxon>Oxalobacteraceae</taxon>
        <taxon>Telluria group</taxon>
        <taxon>Massilia</taxon>
    </lineage>
</organism>
<comment type="caution">
    <text evidence="1">The sequence shown here is derived from an EMBL/GenBank/DDBJ whole genome shotgun (WGS) entry which is preliminary data.</text>
</comment>
<keyword evidence="2" id="KW-1185">Reference proteome</keyword>
<protein>
    <submittedName>
        <fullName evidence="1">Uncharacterized protein</fullName>
    </submittedName>
</protein>
<accession>A0ACC7M2K1</accession>
<evidence type="ECO:0000313" key="1">
    <source>
        <dbReference type="EMBL" id="MFJ1466099.1"/>
    </source>
</evidence>
<name>A0ACC7M2K1_9BURK</name>
<dbReference type="Proteomes" id="UP001168096">
    <property type="component" value="Unassembled WGS sequence"/>
</dbReference>